<proteinExistence type="predicted"/>
<dbReference type="EMBL" id="FNOM01000004">
    <property type="protein sequence ID" value="SDW93722.1"/>
    <property type="molecule type" value="Genomic_DNA"/>
</dbReference>
<protein>
    <submittedName>
        <fullName evidence="1">Uncharacterized protein</fullName>
    </submittedName>
</protein>
<dbReference type="Proteomes" id="UP000198539">
    <property type="component" value="Unassembled WGS sequence"/>
</dbReference>
<gene>
    <name evidence="1" type="ORF">SAMN04488238_104244</name>
</gene>
<sequence length="47" mass="5069">MRVTISRGCAMPVWQNWAVPERQGRRAAESAGSVALVAKVVRMSTGP</sequence>
<organism evidence="1 2">
    <name type="scientific">Roseicitreum antarcticum</name>
    <dbReference type="NCBI Taxonomy" id="564137"/>
    <lineage>
        <taxon>Bacteria</taxon>
        <taxon>Pseudomonadati</taxon>
        <taxon>Pseudomonadota</taxon>
        <taxon>Alphaproteobacteria</taxon>
        <taxon>Rhodobacterales</taxon>
        <taxon>Paracoccaceae</taxon>
        <taxon>Roseicitreum</taxon>
    </lineage>
</organism>
<name>A0A1H2XLG7_9RHOB</name>
<dbReference type="AlphaFoldDB" id="A0A1H2XLG7"/>
<accession>A0A1H2XLG7</accession>
<evidence type="ECO:0000313" key="2">
    <source>
        <dbReference type="Proteomes" id="UP000198539"/>
    </source>
</evidence>
<evidence type="ECO:0000313" key="1">
    <source>
        <dbReference type="EMBL" id="SDW93722.1"/>
    </source>
</evidence>
<reference evidence="1 2" key="1">
    <citation type="submission" date="2016-10" db="EMBL/GenBank/DDBJ databases">
        <authorList>
            <person name="de Groot N.N."/>
        </authorList>
    </citation>
    <scope>NUCLEOTIDE SEQUENCE [LARGE SCALE GENOMIC DNA]</scope>
    <source>
        <strain evidence="1 2">CGMCC 1.8894</strain>
    </source>
</reference>
<keyword evidence="2" id="KW-1185">Reference proteome</keyword>